<protein>
    <submittedName>
        <fullName evidence="1">Uncharacterized protein</fullName>
    </submittedName>
</protein>
<reference evidence="2" key="2">
    <citation type="submission" date="2024-04" db="EMBL/GenBank/DDBJ databases">
        <authorList>
            <person name="Chen Y."/>
            <person name="Shah S."/>
            <person name="Dougan E. K."/>
            <person name="Thang M."/>
            <person name="Chan C."/>
        </authorList>
    </citation>
    <scope>NUCLEOTIDE SEQUENCE [LARGE SCALE GENOMIC DNA]</scope>
</reference>
<dbReference type="EMBL" id="CAMXCT010002492">
    <property type="protein sequence ID" value="CAI3998516.1"/>
    <property type="molecule type" value="Genomic_DNA"/>
</dbReference>
<name>A0A9P1CYB4_9DINO</name>
<accession>A0A9P1CYB4</accession>
<comment type="caution">
    <text evidence="1">The sequence shown here is derived from an EMBL/GenBank/DDBJ whole genome shotgun (WGS) entry which is preliminary data.</text>
</comment>
<dbReference type="AlphaFoldDB" id="A0A9P1CYB4"/>
<organism evidence="1">
    <name type="scientific">Cladocopium goreaui</name>
    <dbReference type="NCBI Taxonomy" id="2562237"/>
    <lineage>
        <taxon>Eukaryota</taxon>
        <taxon>Sar</taxon>
        <taxon>Alveolata</taxon>
        <taxon>Dinophyceae</taxon>
        <taxon>Suessiales</taxon>
        <taxon>Symbiodiniaceae</taxon>
        <taxon>Cladocopium</taxon>
    </lineage>
</organism>
<dbReference type="EMBL" id="CAMXCT030002492">
    <property type="protein sequence ID" value="CAL4785828.1"/>
    <property type="molecule type" value="Genomic_DNA"/>
</dbReference>
<proteinExistence type="predicted"/>
<gene>
    <name evidence="1" type="ORF">C1SCF055_LOCUS24806</name>
</gene>
<evidence type="ECO:0000313" key="2">
    <source>
        <dbReference type="EMBL" id="CAL1151891.1"/>
    </source>
</evidence>
<dbReference type="EMBL" id="CAMXCT020002492">
    <property type="protein sequence ID" value="CAL1151891.1"/>
    <property type="molecule type" value="Genomic_DNA"/>
</dbReference>
<dbReference type="Proteomes" id="UP001152797">
    <property type="component" value="Unassembled WGS sequence"/>
</dbReference>
<evidence type="ECO:0000313" key="1">
    <source>
        <dbReference type="EMBL" id="CAI3998516.1"/>
    </source>
</evidence>
<sequence>MDPKVAKLVLAAKKDDQLELNVKVNRIMASQQFQANQDLQEQSGGKLAKVRFTERYLSVSGSHAVSFVKSVAQGCATDDPGLLEMCPNGQLSLAAMQVAFWFNQCKDMAEAVKLTVASQPACSHYMETIGSYVRLYGGGVMKVLDGMSKLYGSNACIGEEFMDHVTFLDFKDPDTTLVWLRAGCLAANCTSPRSVDSISKFLVKSDLGNLKHAKIRADVKKGNLQTDKKGITLMGRLPVRVVLVLTNKSGKGREQKVYNNLQEVKDTFVEELSSLQNPSRAPNPAQTAQAVPATTQAEAVVSLKDAASASHIALESHKHLAIGKLYVHKDDHRKIWKFVAIDSQAGKFSHQPLFGSLEEAVVKLSDLKDWKVCTLKEPELVDDGKLDNMLPLKSQQLDVLLAKAQCQVGVYEFYEKQGEPDVTISKTGSLYARKTMKKGSLKLAPFGSVQICDMSKMAKNACVLQVQGRTETFAVAPPKADFKKGSGSFVPFHLLKHADDGNEAAGNMEKVQVKHEKMTIPVYKNKRQIDEGTELLLEPLPAARKKSKVKK</sequence>
<reference evidence="1" key="1">
    <citation type="submission" date="2022-10" db="EMBL/GenBank/DDBJ databases">
        <authorList>
            <person name="Chen Y."/>
            <person name="Dougan E. K."/>
            <person name="Chan C."/>
            <person name="Rhodes N."/>
            <person name="Thang M."/>
        </authorList>
    </citation>
    <scope>NUCLEOTIDE SEQUENCE</scope>
</reference>
<keyword evidence="3" id="KW-1185">Reference proteome</keyword>
<evidence type="ECO:0000313" key="3">
    <source>
        <dbReference type="Proteomes" id="UP001152797"/>
    </source>
</evidence>
<dbReference type="OrthoDB" id="410051at2759"/>